<dbReference type="AlphaFoldDB" id="A0A938YHA4"/>
<accession>A0A938YHA4</accession>
<dbReference type="Pfam" id="PF00579">
    <property type="entry name" value="tRNA-synt_1b"/>
    <property type="match status" value="1"/>
</dbReference>
<dbReference type="SUPFAM" id="SSF55174">
    <property type="entry name" value="Alpha-L RNA-binding motif"/>
    <property type="match status" value="1"/>
</dbReference>
<dbReference type="Proteomes" id="UP000663792">
    <property type="component" value="Unassembled WGS sequence"/>
</dbReference>
<keyword evidence="3 11" id="KW-0436">Ligase</keyword>
<organism evidence="14 15">
    <name type="scientific">Nakamurella leprariae</name>
    <dbReference type="NCBI Taxonomy" id="2803911"/>
    <lineage>
        <taxon>Bacteria</taxon>
        <taxon>Bacillati</taxon>
        <taxon>Actinomycetota</taxon>
        <taxon>Actinomycetes</taxon>
        <taxon>Nakamurellales</taxon>
        <taxon>Nakamurellaceae</taxon>
        <taxon>Nakamurella</taxon>
    </lineage>
</organism>
<dbReference type="PRINTS" id="PR01040">
    <property type="entry name" value="TRNASYNTHTYR"/>
</dbReference>
<dbReference type="GO" id="GO:0004831">
    <property type="term" value="F:tyrosine-tRNA ligase activity"/>
    <property type="evidence" value="ECO:0007669"/>
    <property type="project" value="UniProtKB-UniRule"/>
</dbReference>
<comment type="similarity">
    <text evidence="10 11">Belongs to the class-I aminoacyl-tRNA synthetase family. TyrS type 1 subfamily.</text>
</comment>
<feature type="binding site" evidence="11">
    <location>
        <position position="52"/>
    </location>
    <ligand>
        <name>L-tyrosine</name>
        <dbReference type="ChEBI" id="CHEBI:58315"/>
    </ligand>
</feature>
<evidence type="ECO:0000259" key="13">
    <source>
        <dbReference type="Pfam" id="PF22421"/>
    </source>
</evidence>
<dbReference type="InterPro" id="IPR002305">
    <property type="entry name" value="aa-tRNA-synth_Ic"/>
</dbReference>
<comment type="catalytic activity">
    <reaction evidence="9 11">
        <text>tRNA(Tyr) + L-tyrosine + ATP = L-tyrosyl-tRNA(Tyr) + AMP + diphosphate + H(+)</text>
        <dbReference type="Rhea" id="RHEA:10220"/>
        <dbReference type="Rhea" id="RHEA-COMP:9706"/>
        <dbReference type="Rhea" id="RHEA-COMP:9707"/>
        <dbReference type="ChEBI" id="CHEBI:15378"/>
        <dbReference type="ChEBI" id="CHEBI:30616"/>
        <dbReference type="ChEBI" id="CHEBI:33019"/>
        <dbReference type="ChEBI" id="CHEBI:58315"/>
        <dbReference type="ChEBI" id="CHEBI:78442"/>
        <dbReference type="ChEBI" id="CHEBI:78536"/>
        <dbReference type="ChEBI" id="CHEBI:456215"/>
        <dbReference type="EC" id="6.1.1.1"/>
    </reaction>
</comment>
<proteinExistence type="inferred from homology"/>
<dbReference type="GO" id="GO:0003723">
    <property type="term" value="F:RNA binding"/>
    <property type="evidence" value="ECO:0007669"/>
    <property type="project" value="UniProtKB-KW"/>
</dbReference>
<evidence type="ECO:0000256" key="5">
    <source>
        <dbReference type="ARBA" id="ARBA00022840"/>
    </source>
</evidence>
<evidence type="ECO:0000313" key="14">
    <source>
        <dbReference type="EMBL" id="MBM9467795.1"/>
    </source>
</evidence>
<comment type="subunit">
    <text evidence="11">Homodimer.</text>
</comment>
<keyword evidence="4 11" id="KW-0547">Nucleotide-binding</keyword>
<keyword evidence="2 11" id="KW-0963">Cytoplasm</keyword>
<dbReference type="Gene3D" id="3.10.290.10">
    <property type="entry name" value="RNA-binding S4 domain"/>
    <property type="match status" value="1"/>
</dbReference>
<dbReference type="CDD" id="cd00165">
    <property type="entry name" value="S4"/>
    <property type="match status" value="1"/>
</dbReference>
<dbReference type="Gene3D" id="3.40.50.620">
    <property type="entry name" value="HUPs"/>
    <property type="match status" value="1"/>
</dbReference>
<dbReference type="EC" id="6.1.1.1" evidence="11"/>
<dbReference type="InterPro" id="IPR036986">
    <property type="entry name" value="S4_RNA-bd_sf"/>
</dbReference>
<dbReference type="GO" id="GO:0005829">
    <property type="term" value="C:cytosol"/>
    <property type="evidence" value="ECO:0007669"/>
    <property type="project" value="TreeGrafter"/>
</dbReference>
<evidence type="ECO:0000256" key="3">
    <source>
        <dbReference type="ARBA" id="ARBA00022598"/>
    </source>
</evidence>
<keyword evidence="8 11" id="KW-0030">Aminoacyl-tRNA synthetase</keyword>
<dbReference type="SUPFAM" id="SSF52374">
    <property type="entry name" value="Nucleotidylyl transferase"/>
    <property type="match status" value="1"/>
</dbReference>
<evidence type="ECO:0000313" key="15">
    <source>
        <dbReference type="Proteomes" id="UP000663792"/>
    </source>
</evidence>
<evidence type="ECO:0000256" key="6">
    <source>
        <dbReference type="ARBA" id="ARBA00022884"/>
    </source>
</evidence>
<dbReference type="GO" id="GO:0006437">
    <property type="term" value="P:tyrosyl-tRNA aminoacylation"/>
    <property type="evidence" value="ECO:0007669"/>
    <property type="project" value="UniProtKB-UniRule"/>
</dbReference>
<dbReference type="InterPro" id="IPR024107">
    <property type="entry name" value="Tyr-tRNA-ligase_bac_1"/>
</dbReference>
<dbReference type="InterPro" id="IPR024088">
    <property type="entry name" value="Tyr-tRNA-ligase_bac-type"/>
</dbReference>
<evidence type="ECO:0000256" key="9">
    <source>
        <dbReference type="ARBA" id="ARBA00048248"/>
    </source>
</evidence>
<dbReference type="HAMAP" id="MF_02006">
    <property type="entry name" value="Tyr_tRNA_synth_type1"/>
    <property type="match status" value="1"/>
</dbReference>
<dbReference type="PANTHER" id="PTHR11766:SF0">
    <property type="entry name" value="TYROSINE--TRNA LIGASE, MITOCHONDRIAL"/>
    <property type="match status" value="1"/>
</dbReference>
<feature type="short sequence motif" description="'HIGH' region" evidence="11">
    <location>
        <begin position="57"/>
        <end position="66"/>
    </location>
</feature>
<feature type="short sequence motif" description="'KMSKS' region" evidence="11">
    <location>
        <begin position="248"/>
        <end position="252"/>
    </location>
</feature>
<evidence type="ECO:0000256" key="10">
    <source>
        <dbReference type="ARBA" id="ARBA00060965"/>
    </source>
</evidence>
<feature type="domain" description="Tyrosine--tRNA ligase SYY-like C-terminal" evidence="13">
    <location>
        <begin position="362"/>
        <end position="435"/>
    </location>
</feature>
<reference evidence="14" key="1">
    <citation type="submission" date="2021-01" db="EMBL/GenBank/DDBJ databases">
        <title>YIM 132084 draft genome.</title>
        <authorList>
            <person name="An D."/>
        </authorList>
    </citation>
    <scope>NUCLEOTIDE SEQUENCE</scope>
    <source>
        <strain evidence="14">YIM 132084</strain>
    </source>
</reference>
<dbReference type="PROSITE" id="PS00178">
    <property type="entry name" value="AA_TRNA_LIGASE_I"/>
    <property type="match status" value="1"/>
</dbReference>
<keyword evidence="5 11" id="KW-0067">ATP-binding</keyword>
<dbReference type="NCBIfam" id="TIGR00234">
    <property type="entry name" value="tyrS"/>
    <property type="match status" value="1"/>
</dbReference>
<dbReference type="Pfam" id="PF22421">
    <property type="entry name" value="SYY_C-terminal"/>
    <property type="match status" value="1"/>
</dbReference>
<dbReference type="GO" id="GO:0042803">
    <property type="term" value="F:protein homodimerization activity"/>
    <property type="evidence" value="ECO:0007669"/>
    <property type="project" value="UniProtKB-ARBA"/>
</dbReference>
<dbReference type="GO" id="GO:0005524">
    <property type="term" value="F:ATP binding"/>
    <property type="evidence" value="ECO:0007669"/>
    <property type="project" value="UniProtKB-UniRule"/>
</dbReference>
<dbReference type="EMBL" id="JAERWK010000013">
    <property type="protein sequence ID" value="MBM9467795.1"/>
    <property type="molecule type" value="Genomic_DNA"/>
</dbReference>
<dbReference type="InterPro" id="IPR054608">
    <property type="entry name" value="SYY-like_C"/>
</dbReference>
<dbReference type="CDD" id="cd00805">
    <property type="entry name" value="TyrRS_core"/>
    <property type="match status" value="1"/>
</dbReference>
<dbReference type="FunFam" id="1.10.240.10:FF:000001">
    <property type="entry name" value="Tyrosine--tRNA ligase"/>
    <property type="match status" value="1"/>
</dbReference>
<name>A0A938YHA4_9ACTN</name>
<feature type="binding site" evidence="11">
    <location>
        <position position="191"/>
    </location>
    <ligand>
        <name>L-tyrosine</name>
        <dbReference type="ChEBI" id="CHEBI:58315"/>
    </ligand>
</feature>
<dbReference type="InterPro" id="IPR001412">
    <property type="entry name" value="aa-tRNA-synth_I_CS"/>
</dbReference>
<dbReference type="Gene3D" id="1.10.240.10">
    <property type="entry name" value="Tyrosyl-Transfer RNA Synthetase"/>
    <property type="match status" value="1"/>
</dbReference>
<dbReference type="PANTHER" id="PTHR11766">
    <property type="entry name" value="TYROSYL-TRNA SYNTHETASE"/>
    <property type="match status" value="1"/>
</dbReference>
<dbReference type="InterPro" id="IPR014729">
    <property type="entry name" value="Rossmann-like_a/b/a_fold"/>
</dbReference>
<keyword evidence="7 11" id="KW-0648">Protein biosynthesis</keyword>
<comment type="caution">
    <text evidence="14">The sequence shown here is derived from an EMBL/GenBank/DDBJ whole genome shotgun (WGS) entry which is preliminary data.</text>
</comment>
<evidence type="ECO:0000256" key="7">
    <source>
        <dbReference type="ARBA" id="ARBA00022917"/>
    </source>
</evidence>
<evidence type="ECO:0000256" key="2">
    <source>
        <dbReference type="ARBA" id="ARBA00022490"/>
    </source>
</evidence>
<protein>
    <recommendedName>
        <fullName evidence="11">Tyrosine--tRNA ligase</fullName>
        <ecNumber evidence="11">6.1.1.1</ecNumber>
    </recommendedName>
    <alternativeName>
        <fullName evidence="11">Tyrosyl-tRNA synthetase</fullName>
        <shortName evidence="11">TyrRS</shortName>
    </alternativeName>
</protein>
<evidence type="ECO:0000256" key="12">
    <source>
        <dbReference type="PROSITE-ProRule" id="PRU00182"/>
    </source>
</evidence>
<comment type="function">
    <text evidence="11">Catalyzes the attachment of tyrosine to tRNA(Tyr) in a two-step reaction: tyrosine is first activated by ATP to form Tyr-AMP and then transferred to the acceptor end of tRNA(Tyr).</text>
</comment>
<keyword evidence="6 12" id="KW-0694">RNA-binding</keyword>
<dbReference type="InterPro" id="IPR002307">
    <property type="entry name" value="Tyr-tRNA-ligase"/>
</dbReference>
<gene>
    <name evidence="11" type="primary">tyrS</name>
    <name evidence="14" type="ORF">JL106_10930</name>
</gene>
<evidence type="ECO:0000256" key="11">
    <source>
        <dbReference type="HAMAP-Rule" id="MF_02006"/>
    </source>
</evidence>
<sequence length="445" mass="47982">MTVPTEAAGDVRPPGERPASVLDELELRGLVAQTTGADALATALAGDPITYYCGFDPTAPSLHIGNLVQLLTMRRLQLAGHLPLALVGGATGLIGDPRMSGERVLNTPETVAGWVDRIRAQVQRYLDFEGRYAARMVNNLDWTAPMSAIDFLRDVGKHFRMGRMLAKETVSARLSSADGLSFTEFSYQILQGMDYLELYRRHGCTLQTGGNDQWGNLTSGTELIHKVEPQAAVHAMTTPLITKADGTKFGKTESGTVWLDAELTSPYAFYQFWVNTDDRDVGRYLRVFSFRSLEELAALDAATADRPQAREAQRALATEMTELVHGAGAATAAVEASAALFGRGDLGAVDAATLGAALREAGAVTVPAAEFGDEGRTVLQLLRDAGLAGSQSEARRIVAEGGANVNNERISDPERRVRIADSLHGRYLVLRRGRRMVAGVLVGER</sequence>
<dbReference type="PROSITE" id="PS50889">
    <property type="entry name" value="S4"/>
    <property type="match status" value="1"/>
</dbReference>
<evidence type="ECO:0000256" key="4">
    <source>
        <dbReference type="ARBA" id="ARBA00022741"/>
    </source>
</evidence>
<feature type="binding site" evidence="11">
    <location>
        <position position="251"/>
    </location>
    <ligand>
        <name>ATP</name>
        <dbReference type="ChEBI" id="CHEBI:30616"/>
    </ligand>
</feature>
<evidence type="ECO:0000256" key="1">
    <source>
        <dbReference type="ARBA" id="ARBA00004496"/>
    </source>
</evidence>
<keyword evidence="15" id="KW-1185">Reference proteome</keyword>
<feature type="binding site" evidence="11">
    <location>
        <position position="187"/>
    </location>
    <ligand>
        <name>L-tyrosine</name>
        <dbReference type="ChEBI" id="CHEBI:58315"/>
    </ligand>
</feature>
<comment type="subcellular location">
    <subcellularLocation>
        <location evidence="1 11">Cytoplasm</location>
    </subcellularLocation>
</comment>
<dbReference type="FunFam" id="3.40.50.620:FF:000008">
    <property type="entry name" value="Tyrosine--tRNA ligase"/>
    <property type="match status" value="1"/>
</dbReference>
<evidence type="ECO:0000256" key="8">
    <source>
        <dbReference type="ARBA" id="ARBA00023146"/>
    </source>
</evidence>